<dbReference type="AlphaFoldDB" id="A0A5E6V1N9"/>
<organism evidence="1 2">
    <name type="scientific">Pseudomonas fluorescens</name>
    <dbReference type="NCBI Taxonomy" id="294"/>
    <lineage>
        <taxon>Bacteria</taxon>
        <taxon>Pseudomonadati</taxon>
        <taxon>Pseudomonadota</taxon>
        <taxon>Gammaproteobacteria</taxon>
        <taxon>Pseudomonadales</taxon>
        <taxon>Pseudomonadaceae</taxon>
        <taxon>Pseudomonas</taxon>
    </lineage>
</organism>
<name>A0A5E6V1N9_PSEFL</name>
<dbReference type="OrthoDB" id="7041991at2"/>
<proteinExistence type="predicted"/>
<accession>A0A5E6V1N9</accession>
<evidence type="ECO:0000313" key="2">
    <source>
        <dbReference type="Proteomes" id="UP000326729"/>
    </source>
</evidence>
<sequence length="276" mass="31092">MKQREQFENGVLSVRFVGEQLNQHGVSIYDLGESLLAIQRIVHKAFLAEQGRLVKGAYPSKEEREELALQLGERRRQSDAFALVPILSDPAVQMVLLKLMDYIASGLIGYFVGDVVERIRKEPDANKKIFIASIYKEVEGIAVRVGTAGGVESVVLGSPAMDRDTLATFNGDTKNYLAEIKNENFLGGYEEIRGRVYKFYPNSNIVGIRRAGGKTVTVFLSERDFEVIRYLKEKNPLFLFKGHPVYKLGAETKSVTEFDADEIERVYEDDPMDDLI</sequence>
<gene>
    <name evidence="1" type="ORF">PS659_03632</name>
</gene>
<evidence type="ECO:0000313" key="1">
    <source>
        <dbReference type="EMBL" id="VVN06519.1"/>
    </source>
</evidence>
<reference evidence="1 2" key="1">
    <citation type="submission" date="2019-09" db="EMBL/GenBank/DDBJ databases">
        <authorList>
            <person name="Chandra G."/>
            <person name="Truman W A."/>
        </authorList>
    </citation>
    <scope>NUCLEOTIDE SEQUENCE [LARGE SCALE GENOMIC DNA]</scope>
    <source>
        <strain evidence="1">PS659</strain>
    </source>
</reference>
<protein>
    <submittedName>
        <fullName evidence="1">Uncharacterized protein</fullName>
    </submittedName>
</protein>
<dbReference type="Proteomes" id="UP000326729">
    <property type="component" value="Unassembled WGS sequence"/>
</dbReference>
<dbReference type="EMBL" id="CABVGY010000020">
    <property type="protein sequence ID" value="VVN06519.1"/>
    <property type="molecule type" value="Genomic_DNA"/>
</dbReference>
<dbReference type="RefSeq" id="WP_150717330.1">
    <property type="nucleotide sequence ID" value="NZ_CABVGY010000020.1"/>
</dbReference>